<feature type="signal peptide" evidence="1">
    <location>
        <begin position="1"/>
        <end position="20"/>
    </location>
</feature>
<dbReference type="EMBL" id="AB999691">
    <property type="protein sequence ID" value="BBA30645.1"/>
    <property type="molecule type" value="mRNA"/>
</dbReference>
<keyword evidence="1" id="KW-0732">Signal</keyword>
<proteinExistence type="evidence at transcript level"/>
<dbReference type="AlphaFoldDB" id="A0A286T5W0"/>
<accession>A0A286T5W0</accession>
<evidence type="ECO:0000313" key="2">
    <source>
        <dbReference type="EMBL" id="BBA30645.1"/>
    </source>
</evidence>
<sequence>MKQSIAIIFSLGLLHYVAHGAPYILNSLLSTSSDYLNEKINKTAKAVGQVISLTNGTTQLGTSLTSSGTYMATSTAKAGLSSATTFGKEAMSETVIYSDKGLDFVSNITGSIPVVGEQIEQITGIGKLSLDLGQSTGKDVLDLTESYGKAGLTTINTGTQLTTGAIGGIAHGGAELGKQGTQAAANLITSGITRGVQAITGTPEIA</sequence>
<name>A0A286T5W0_9HEMI</name>
<feature type="chain" id="PRO_5012696415" evidence="1">
    <location>
        <begin position="21"/>
        <end position="206"/>
    </location>
</feature>
<organism evidence="2">
    <name type="scientific">Panstrongylus chinai</name>
    <dbReference type="NCBI Taxonomy" id="156444"/>
    <lineage>
        <taxon>Eukaryota</taxon>
        <taxon>Metazoa</taxon>
        <taxon>Ecdysozoa</taxon>
        <taxon>Arthropoda</taxon>
        <taxon>Hexapoda</taxon>
        <taxon>Insecta</taxon>
        <taxon>Pterygota</taxon>
        <taxon>Neoptera</taxon>
        <taxon>Paraneoptera</taxon>
        <taxon>Hemiptera</taxon>
        <taxon>Heteroptera</taxon>
        <taxon>Panheteroptera</taxon>
        <taxon>Cimicomorpha</taxon>
        <taxon>Reduviidae</taxon>
        <taxon>Triatominae</taxon>
        <taxon>Panstrongylus</taxon>
    </lineage>
</organism>
<reference evidence="2" key="1">
    <citation type="journal article" date="2017" name="Acta Trop.">
        <title>Salivary gland transcripts of the kissing bug, Panstrongylus chinai, a vector of Chagas disease.</title>
        <authorList>
            <person name="Kato H."/>
            <person name="Jochim R.C."/>
            <person name="Gomez E.A."/>
            <person name="Tsunekawa S."/>
            <person name="Valenzuela J.G."/>
            <person name="Hashiguchi Y."/>
        </authorList>
    </citation>
    <scope>NUCLEOTIDE SEQUENCE</scope>
    <source>
        <tissue evidence="2">Salivary gland</tissue>
    </source>
</reference>
<protein>
    <submittedName>
        <fullName evidence="2">Pc61, similar to salivary secreted protein</fullName>
    </submittedName>
</protein>
<evidence type="ECO:0000256" key="1">
    <source>
        <dbReference type="SAM" id="SignalP"/>
    </source>
</evidence>